<dbReference type="InterPro" id="IPR011009">
    <property type="entry name" value="Kinase-like_dom_sf"/>
</dbReference>
<dbReference type="Gene3D" id="3.90.1200.10">
    <property type="match status" value="1"/>
</dbReference>
<dbReference type="SMART" id="SM00587">
    <property type="entry name" value="CHK"/>
    <property type="match status" value="1"/>
</dbReference>
<dbReference type="PANTHER" id="PTHR11012">
    <property type="entry name" value="PROTEIN KINASE-LIKE DOMAIN-CONTAINING"/>
    <property type="match status" value="1"/>
</dbReference>
<dbReference type="Pfam" id="PF02958">
    <property type="entry name" value="EcKL"/>
    <property type="match status" value="1"/>
</dbReference>
<keyword evidence="3" id="KW-1185">Reference proteome</keyword>
<dbReference type="Proteomes" id="UP001162156">
    <property type="component" value="Unassembled WGS sequence"/>
</dbReference>
<dbReference type="InterPro" id="IPR004119">
    <property type="entry name" value="EcKL"/>
</dbReference>
<dbReference type="AlphaFoldDB" id="A0AAV8WY59"/>
<evidence type="ECO:0000259" key="1">
    <source>
        <dbReference type="SMART" id="SM00587"/>
    </source>
</evidence>
<dbReference type="EMBL" id="JANEYF010004476">
    <property type="protein sequence ID" value="KAJ8931040.1"/>
    <property type="molecule type" value="Genomic_DNA"/>
</dbReference>
<organism evidence="2 3">
    <name type="scientific">Rhamnusium bicolor</name>
    <dbReference type="NCBI Taxonomy" id="1586634"/>
    <lineage>
        <taxon>Eukaryota</taxon>
        <taxon>Metazoa</taxon>
        <taxon>Ecdysozoa</taxon>
        <taxon>Arthropoda</taxon>
        <taxon>Hexapoda</taxon>
        <taxon>Insecta</taxon>
        <taxon>Pterygota</taxon>
        <taxon>Neoptera</taxon>
        <taxon>Endopterygota</taxon>
        <taxon>Coleoptera</taxon>
        <taxon>Polyphaga</taxon>
        <taxon>Cucujiformia</taxon>
        <taxon>Chrysomeloidea</taxon>
        <taxon>Cerambycidae</taxon>
        <taxon>Lepturinae</taxon>
        <taxon>Rhagiini</taxon>
        <taxon>Rhamnusium</taxon>
    </lineage>
</organism>
<sequence length="356" mass="41364">MLALDVKIQNEKGLEDTMHIVAKAVPRNEFIQKMFKTPLTFKKELEFYRTVVPTLREFQKDHALDVMDFFPEFYGGRLGQGLNPDLFDNDAVILLENLKLCFDLDGAKFILKSLAAFHAIPLALKFKKPEVFKKSVLPFINNVKAFDSLGKEIVYTVIDGIVKLAEENKKCVPLLSGIKSGMERSYYFTQNPSPPREPFATLIHCDLWVNNTMVKMDENKVIGNKFVDFQLTEYGSPARDLIFFVFDSIQNNVVVNYFDDLVEFYHQNFTDILCKFNIDIGPFSLKNFREEIDITINEHVFFQCFIMLKPIFAEDDSIKEIDNMSEDDMTDDGVISQKFREKLWMITTEFANRHWL</sequence>
<evidence type="ECO:0000313" key="2">
    <source>
        <dbReference type="EMBL" id="KAJ8931040.1"/>
    </source>
</evidence>
<dbReference type="PANTHER" id="PTHR11012:SF55">
    <property type="entry name" value="BHLH DOMAIN-CONTAINING PROTEIN"/>
    <property type="match status" value="1"/>
</dbReference>
<accession>A0AAV8WY59</accession>
<feature type="domain" description="CHK kinase-like" evidence="1">
    <location>
        <begin position="93"/>
        <end position="275"/>
    </location>
</feature>
<reference evidence="2" key="1">
    <citation type="journal article" date="2023" name="Insect Mol. Biol.">
        <title>Genome sequencing provides insights into the evolution of gene families encoding plant cell wall-degrading enzymes in longhorned beetles.</title>
        <authorList>
            <person name="Shin N.R."/>
            <person name="Okamura Y."/>
            <person name="Kirsch R."/>
            <person name="Pauchet Y."/>
        </authorList>
    </citation>
    <scope>NUCLEOTIDE SEQUENCE</scope>
    <source>
        <tissue evidence="2">Midgut</tissue>
    </source>
</reference>
<protein>
    <recommendedName>
        <fullName evidence="1">CHK kinase-like domain-containing protein</fullName>
    </recommendedName>
</protein>
<dbReference type="SUPFAM" id="SSF56112">
    <property type="entry name" value="Protein kinase-like (PK-like)"/>
    <property type="match status" value="1"/>
</dbReference>
<comment type="caution">
    <text evidence="2">The sequence shown here is derived from an EMBL/GenBank/DDBJ whole genome shotgun (WGS) entry which is preliminary data.</text>
</comment>
<gene>
    <name evidence="2" type="ORF">NQ314_016068</name>
</gene>
<proteinExistence type="predicted"/>
<name>A0AAV8WY59_9CUCU</name>
<evidence type="ECO:0000313" key="3">
    <source>
        <dbReference type="Proteomes" id="UP001162156"/>
    </source>
</evidence>
<dbReference type="InterPro" id="IPR015897">
    <property type="entry name" value="CHK_kinase-like"/>
</dbReference>